<dbReference type="Proteomes" id="UP000008810">
    <property type="component" value="Chromosome 5"/>
</dbReference>
<organism evidence="2">
    <name type="scientific">Brachypodium distachyon</name>
    <name type="common">Purple false brome</name>
    <name type="synonym">Trachynia distachya</name>
    <dbReference type="NCBI Taxonomy" id="15368"/>
    <lineage>
        <taxon>Eukaryota</taxon>
        <taxon>Viridiplantae</taxon>
        <taxon>Streptophyta</taxon>
        <taxon>Embryophyta</taxon>
        <taxon>Tracheophyta</taxon>
        <taxon>Spermatophyta</taxon>
        <taxon>Magnoliopsida</taxon>
        <taxon>Liliopsida</taxon>
        <taxon>Poales</taxon>
        <taxon>Poaceae</taxon>
        <taxon>BOP clade</taxon>
        <taxon>Pooideae</taxon>
        <taxon>Stipodae</taxon>
        <taxon>Brachypodieae</taxon>
        <taxon>Brachypodium</taxon>
    </lineage>
</organism>
<feature type="compositionally biased region" description="Low complexity" evidence="1">
    <location>
        <begin position="99"/>
        <end position="109"/>
    </location>
</feature>
<dbReference type="AlphaFoldDB" id="A0A2K2CGY7"/>
<reference evidence="3" key="3">
    <citation type="submission" date="2018-08" db="UniProtKB">
        <authorList>
            <consortium name="EnsemblPlants"/>
        </authorList>
    </citation>
    <scope>IDENTIFICATION</scope>
    <source>
        <strain evidence="3">cv. Bd21</strain>
    </source>
</reference>
<accession>A0A2K2CGY7</accession>
<feature type="region of interest" description="Disordered" evidence="1">
    <location>
        <begin position="96"/>
        <end position="121"/>
    </location>
</feature>
<evidence type="ECO:0000313" key="3">
    <source>
        <dbReference type="EnsemblPlants" id="PNT61288"/>
    </source>
</evidence>
<proteinExistence type="predicted"/>
<gene>
    <name evidence="2" type="ORF">BRADI_5g13208v3</name>
</gene>
<reference evidence="2 3" key="1">
    <citation type="journal article" date="2010" name="Nature">
        <title>Genome sequencing and analysis of the model grass Brachypodium distachyon.</title>
        <authorList>
            <consortium name="International Brachypodium Initiative"/>
        </authorList>
    </citation>
    <scope>NUCLEOTIDE SEQUENCE [LARGE SCALE GENOMIC DNA]</scope>
    <source>
        <strain evidence="2 3">Bd21</strain>
    </source>
</reference>
<evidence type="ECO:0000256" key="1">
    <source>
        <dbReference type="SAM" id="MobiDB-lite"/>
    </source>
</evidence>
<dbReference type="EnsemblPlants" id="PNT61288">
    <property type="protein sequence ID" value="PNT61288"/>
    <property type="gene ID" value="BRADI_5g13208v3"/>
</dbReference>
<reference evidence="2" key="2">
    <citation type="submission" date="2017-06" db="EMBL/GenBank/DDBJ databases">
        <title>WGS assembly of Brachypodium distachyon.</title>
        <authorList>
            <consortium name="The International Brachypodium Initiative"/>
            <person name="Lucas S."/>
            <person name="Harmon-Smith M."/>
            <person name="Lail K."/>
            <person name="Tice H."/>
            <person name="Grimwood J."/>
            <person name="Bruce D."/>
            <person name="Barry K."/>
            <person name="Shu S."/>
            <person name="Lindquist E."/>
            <person name="Wang M."/>
            <person name="Pitluck S."/>
            <person name="Vogel J.P."/>
            <person name="Garvin D.F."/>
            <person name="Mockler T.C."/>
            <person name="Schmutz J."/>
            <person name="Rokhsar D."/>
            <person name="Bevan M.W."/>
        </authorList>
    </citation>
    <scope>NUCLEOTIDE SEQUENCE</scope>
    <source>
        <strain evidence="2">Bd21</strain>
    </source>
</reference>
<name>A0A2K2CGY7_BRADI</name>
<protein>
    <submittedName>
        <fullName evidence="2 3">Uncharacterized protein</fullName>
    </submittedName>
</protein>
<dbReference type="InParanoid" id="A0A2K2CGY7"/>
<dbReference type="Gramene" id="PNT61288">
    <property type="protein sequence ID" value="PNT61288"/>
    <property type="gene ID" value="BRADI_5g13208v3"/>
</dbReference>
<dbReference type="EMBL" id="CM000884">
    <property type="protein sequence ID" value="PNT61288.1"/>
    <property type="molecule type" value="Genomic_DNA"/>
</dbReference>
<evidence type="ECO:0000313" key="2">
    <source>
        <dbReference type="EMBL" id="PNT61288.1"/>
    </source>
</evidence>
<evidence type="ECO:0000313" key="4">
    <source>
        <dbReference type="Proteomes" id="UP000008810"/>
    </source>
</evidence>
<keyword evidence="4" id="KW-1185">Reference proteome</keyword>
<sequence>MGKMKTTASCLVAPRLPCRRRRPGVLPLPNGAHALFGSSFPGADAVLFSPLLGSSSSQARPELHQGPSRASYPGLKQFRAELEIFELLASSARVQADLRSSPPRNSPPSDVGPGAMHILID</sequence>